<keyword evidence="3" id="KW-1185">Reference proteome</keyword>
<evidence type="ECO:0000256" key="1">
    <source>
        <dbReference type="SAM" id="MobiDB-lite"/>
    </source>
</evidence>
<dbReference type="EMBL" id="CAKOGP040000335">
    <property type="protein sequence ID" value="CAJ1934447.1"/>
    <property type="molecule type" value="Genomic_DNA"/>
</dbReference>
<feature type="region of interest" description="Disordered" evidence="1">
    <location>
        <begin position="480"/>
        <end position="504"/>
    </location>
</feature>
<dbReference type="Proteomes" id="UP001295423">
    <property type="component" value="Unassembled WGS sequence"/>
</dbReference>
<evidence type="ECO:0000313" key="3">
    <source>
        <dbReference type="Proteomes" id="UP001295423"/>
    </source>
</evidence>
<sequence>MLARRPIGKPNVLLLGISYPSVEKHMEEHGFDEDLLINKDASVDRAVECVRRGILTEMDARDLARCVATENVCDVDCYSSSREIGAIYRDDRHVYGDFNNRNFCKTLKKAFGDDIQFSQVILDYYWMPSGWLVTRWAKTLFQQTLPDLVKMNMLTFPSARSRNRKNFEEGVVYLPFCAHVCKELVGGINLLSKYYSISFVNKSELAGHSLWKGTMSINGTTMQHVLGKRLDQEEVYCTFRKKDIFENMEDSHVSKPAVMRVLEAIEDYDNVRFIRLRPLRQHEPAGIMKVRLVEPEKGGFIGLNFNLARDKQKRAELEVKRKKEETKQEKLKIRKAEERKQKEITRKAEAARQRKIQERRARKGKELRQKKSQKALQDSKSDNVVSNLEEIPVEETKYATFFPGPAANIKAYDEPGEGVAVHGFNVPSYPPSRLNSTPLFSTRLPQHPNQYLAHNPRLVRDVAFRPEQIEYDDYSNNILDVDLPRSESPKKRRKKSTDSGDGMDVRYLKGEQLERAKTMGYVGSAVQYVYIPEGTQEVDLACKLIGLRQTRGLQEVKSKVFGREELTCFKVPSQNLRNPTELSPSEKILYGRWKIRIARSAYGASSAADGLLYLARLERMDSILHWFKHNLNPLFDPAGYFARILPNLVELWGNEGMLEVAEALELHIHEEAMSKLDEESDKSEEWKALNASILNWLQNEIFVGADEADEFNAMKEKLAHDGFKSDASLASEMADRIMFLRQIFDWKRHPTPVAPTDVDTIPQQQLPASLSARSERAVLRENRKRPRGSGEREIDSIGSRLAKRKIGTNTAPKQIERVSSKKISTTPNEVLKAADDREKIQRQRGDSIGQRSPSVPRAVPKERASRSKGKTRKGKETIHQRDARQLVGTFNTTAENAEDFYAQACSKIGKQRALSLCRILMYLQKPEDSFAKENPGVRHISRLIPAHTPLVQKATMVEAIVHGLSEAHGKDWIHKSHHRGGFGLLIYELLRDIESLQRIPDDAYEFKALMSGFLYEISPSQTATTEHCRARATAHG</sequence>
<name>A0AAD2CIW1_9STRA</name>
<organism evidence="2 3">
    <name type="scientific">Cylindrotheca closterium</name>
    <dbReference type="NCBI Taxonomy" id="2856"/>
    <lineage>
        <taxon>Eukaryota</taxon>
        <taxon>Sar</taxon>
        <taxon>Stramenopiles</taxon>
        <taxon>Ochrophyta</taxon>
        <taxon>Bacillariophyta</taxon>
        <taxon>Bacillariophyceae</taxon>
        <taxon>Bacillariophycidae</taxon>
        <taxon>Bacillariales</taxon>
        <taxon>Bacillariaceae</taxon>
        <taxon>Cylindrotheca</taxon>
    </lineage>
</organism>
<comment type="caution">
    <text evidence="2">The sequence shown here is derived from an EMBL/GenBank/DDBJ whole genome shotgun (WGS) entry which is preliminary data.</text>
</comment>
<feature type="region of interest" description="Disordered" evidence="1">
    <location>
        <begin position="336"/>
        <end position="383"/>
    </location>
</feature>
<evidence type="ECO:0000313" key="2">
    <source>
        <dbReference type="EMBL" id="CAJ1934447.1"/>
    </source>
</evidence>
<accession>A0AAD2CIW1</accession>
<feature type="compositionally biased region" description="Basic and acidic residues" evidence="1">
    <location>
        <begin position="336"/>
        <end position="369"/>
    </location>
</feature>
<gene>
    <name evidence="2" type="ORF">CYCCA115_LOCUS3787</name>
</gene>
<feature type="region of interest" description="Disordered" evidence="1">
    <location>
        <begin position="767"/>
        <end position="879"/>
    </location>
</feature>
<feature type="compositionally biased region" description="Polar residues" evidence="1">
    <location>
        <begin position="374"/>
        <end position="383"/>
    </location>
</feature>
<dbReference type="AlphaFoldDB" id="A0AAD2CIW1"/>
<feature type="compositionally biased region" description="Basic and acidic residues" evidence="1">
    <location>
        <begin position="832"/>
        <end position="845"/>
    </location>
</feature>
<protein>
    <submittedName>
        <fullName evidence="2">Uncharacterized protein</fullName>
    </submittedName>
</protein>
<proteinExistence type="predicted"/>
<reference evidence="2" key="1">
    <citation type="submission" date="2023-08" db="EMBL/GenBank/DDBJ databases">
        <authorList>
            <person name="Audoor S."/>
            <person name="Bilcke G."/>
        </authorList>
    </citation>
    <scope>NUCLEOTIDE SEQUENCE</scope>
</reference>